<keyword evidence="4 9" id="KW-0946">Virion</keyword>
<sequence>MCDAEEIATLPEDIRDPDEWLLPPSRYQDLFKKPVPVPPPSGLENRGWKDQMLDDFPGEVWKAVEEDRLFKLCSLWFQGIYTGSFCYSAELTVLLALQARGPGIDAPMMFNPDACKMSVEQGDLTQVTTDANITKIRDSIISLKSLGVSREEEEKERLVLVPEEVEESDEDADQGDDDQEQPDPRPTRAQPRRGPEVGRQRGRIPRGVQVPGSLPPQAPGRDAIEGAGPTGAGEAEGAESVDPRIIGRLRPNAKALFLTLLENKKDMIHFCTFTALVLCRACSKAVESVTNPFVAPENNLIARFNNFYHCERMPVGKLEPPSRPYISNMAPLLAAGTPHCRTLFQALLRRVLALQASPSTRVRGLLDYCILLHTAMNGLQPVTQTFLAARAAGSEEDVFVFLATIEWSSTRTSIRRVGSFIYRYYHADKTNKLFYWARLLDPGFFSELSVKNNQHFTAVCAGISNPDMQDGPLKLAGLSLSREEMDCIVEMCRQYREKYVIGGMFRDPGEKAFVPTKRTLAPVKNPRDDPEIVARTIRNLQEYARQAREGLGKAGQPAPGEKEDQ</sequence>
<comment type="similarity">
    <text evidence="9">Belongs to the nucleorhabdovirus nucleocapsid protein family.</text>
</comment>
<evidence type="ECO:0000256" key="5">
    <source>
        <dbReference type="ARBA" id="ARBA00022884"/>
    </source>
</evidence>
<evidence type="ECO:0000256" key="10">
    <source>
        <dbReference type="SAM" id="MobiDB-lite"/>
    </source>
</evidence>
<proteinExistence type="inferred from homology"/>
<comment type="function">
    <text evidence="9">Encapsidates the genome, protecting it from nucleases. The encapsidated genomic RNA is termed the nucleocapsid (NC) and serves as template for viral transcription and replication.</text>
</comment>
<accession>A0A9E7V2B8</accession>
<evidence type="ECO:0000256" key="7">
    <source>
        <dbReference type="ARBA" id="ARBA00023274"/>
    </source>
</evidence>
<dbReference type="InterPro" id="IPR004902">
    <property type="entry name" value="Rhabdo_ncap_2"/>
</dbReference>
<evidence type="ECO:0000256" key="9">
    <source>
        <dbReference type="RuleBase" id="RU369108"/>
    </source>
</evidence>
<evidence type="ECO:0000256" key="3">
    <source>
        <dbReference type="ARBA" id="ARBA00022561"/>
    </source>
</evidence>
<protein>
    <recommendedName>
        <fullName evidence="1 9">Nucleoprotein</fullName>
        <shortName evidence="9">NP</shortName>
        <shortName evidence="9">Protein N</shortName>
    </recommendedName>
    <alternativeName>
        <fullName evidence="8 9">Nucleocapsid protein</fullName>
    </alternativeName>
</protein>
<keyword evidence="2 9" id="KW-1139">Helical capsid protein</keyword>
<keyword evidence="3 9" id="KW-0167">Capsid protein</keyword>
<evidence type="ECO:0000256" key="4">
    <source>
        <dbReference type="ARBA" id="ARBA00022844"/>
    </source>
</evidence>
<evidence type="ECO:0000256" key="8">
    <source>
        <dbReference type="ARBA" id="ARBA00033344"/>
    </source>
</evidence>
<feature type="region of interest" description="Disordered" evidence="10">
    <location>
        <begin position="153"/>
        <end position="239"/>
    </location>
</feature>
<dbReference type="GO" id="GO:0003723">
    <property type="term" value="F:RNA binding"/>
    <property type="evidence" value="ECO:0007669"/>
    <property type="project" value="UniProtKB-UniRule"/>
</dbReference>
<dbReference type="EMBL" id="ON746532">
    <property type="protein sequence ID" value="UYL95612.1"/>
    <property type="molecule type" value="Viral_cRNA"/>
</dbReference>
<keyword evidence="7 9" id="KW-0687">Ribonucleoprotein</keyword>
<keyword evidence="5 9" id="KW-0694">RNA-binding</keyword>
<feature type="region of interest" description="Disordered" evidence="10">
    <location>
        <begin position="545"/>
        <end position="565"/>
    </location>
</feature>
<comment type="subcellular location">
    <subcellularLocation>
        <location evidence="9">Virion</location>
    </subcellularLocation>
    <subcellularLocation>
        <location evidence="9">Host cytoplasm</location>
    </subcellularLocation>
</comment>
<dbReference type="GO" id="GO:0019013">
    <property type="term" value="C:viral nucleocapsid"/>
    <property type="evidence" value="ECO:0007669"/>
    <property type="project" value="UniProtKB-UniRule"/>
</dbReference>
<evidence type="ECO:0000256" key="6">
    <source>
        <dbReference type="ARBA" id="ARBA00023086"/>
    </source>
</evidence>
<evidence type="ECO:0000313" key="11">
    <source>
        <dbReference type="EMBL" id="UYL95612.1"/>
    </source>
</evidence>
<reference evidence="11" key="1">
    <citation type="submission" date="2022-05" db="EMBL/GenBank/DDBJ databases">
        <authorList>
            <person name="Cao W."/>
            <person name="Jia N."/>
            <person name="Lam T.T.-Y."/>
            <person name="Ni X."/>
            <person name="Liu J."/>
        </authorList>
    </citation>
    <scope>NUCLEOTIDE SEQUENCE</scope>
    <source>
        <strain evidence="11">TIGMIC 1</strain>
    </source>
</reference>
<dbReference type="Pfam" id="PF03216">
    <property type="entry name" value="Rhabdo_ncap_2"/>
    <property type="match status" value="1"/>
</dbReference>
<keyword evidence="9" id="KW-1035">Host cytoplasm</keyword>
<evidence type="ECO:0000256" key="1">
    <source>
        <dbReference type="ARBA" id="ARBA00014389"/>
    </source>
</evidence>
<dbReference type="GO" id="GO:1990904">
    <property type="term" value="C:ribonucleoprotein complex"/>
    <property type="evidence" value="ECO:0007669"/>
    <property type="project" value="UniProtKB-UniRule"/>
</dbReference>
<evidence type="ECO:0000256" key="2">
    <source>
        <dbReference type="ARBA" id="ARBA00022497"/>
    </source>
</evidence>
<comment type="subunit">
    <text evidence="9">Homomultimerizes to form the nucleocapsid. Binds to viral genomic RNA.</text>
</comment>
<organism evidence="11">
    <name type="scientific">Lhasa Rhabd tick virus 1</name>
    <dbReference type="NCBI Taxonomy" id="2972334"/>
    <lineage>
        <taxon>Viruses</taxon>
        <taxon>Riboviria</taxon>
        <taxon>Orthornavirae</taxon>
        <taxon>Negarnaviricota</taxon>
        <taxon>Haploviricotina</taxon>
        <taxon>Monjiviricetes</taxon>
        <taxon>Mononegavirales</taxon>
        <taxon>Rhabdoviridae</taxon>
    </lineage>
</organism>
<dbReference type="GO" id="GO:0030430">
    <property type="term" value="C:host cell cytoplasm"/>
    <property type="evidence" value="ECO:0007669"/>
    <property type="project" value="UniProtKB-SubCell"/>
</dbReference>
<feature type="compositionally biased region" description="Acidic residues" evidence="10">
    <location>
        <begin position="163"/>
        <end position="181"/>
    </location>
</feature>
<dbReference type="GO" id="GO:0019029">
    <property type="term" value="C:helical viral capsid"/>
    <property type="evidence" value="ECO:0007669"/>
    <property type="project" value="UniProtKB-UniRule"/>
</dbReference>
<name>A0A9E7V2B8_9RHAB</name>
<keyword evidence="6 9" id="KW-0543">Viral nucleoprotein</keyword>